<dbReference type="AlphaFoldDB" id="A0A2P2M532"/>
<sequence length="56" mass="6199">MMNQRLQGASTPTRAADRLTGVLQNVLLSAAKLWLLIPELCHAADFWHRTGGIILE</sequence>
<protein>
    <submittedName>
        <fullName evidence="1">Uncharacterized protein</fullName>
    </submittedName>
</protein>
<name>A0A2P2M532_RHIMU</name>
<reference evidence="1" key="1">
    <citation type="submission" date="2018-02" db="EMBL/GenBank/DDBJ databases">
        <title>Rhizophora mucronata_Transcriptome.</title>
        <authorList>
            <person name="Meera S.P."/>
            <person name="Sreeshan A."/>
            <person name="Augustine A."/>
        </authorList>
    </citation>
    <scope>NUCLEOTIDE SEQUENCE</scope>
    <source>
        <tissue evidence="1">Leaf</tissue>
    </source>
</reference>
<accession>A0A2P2M532</accession>
<dbReference type="EMBL" id="GGEC01044829">
    <property type="protein sequence ID" value="MBX25313.1"/>
    <property type="molecule type" value="Transcribed_RNA"/>
</dbReference>
<evidence type="ECO:0000313" key="1">
    <source>
        <dbReference type="EMBL" id="MBX25313.1"/>
    </source>
</evidence>
<proteinExistence type="predicted"/>
<organism evidence="1">
    <name type="scientific">Rhizophora mucronata</name>
    <name type="common">Asiatic mangrove</name>
    <dbReference type="NCBI Taxonomy" id="61149"/>
    <lineage>
        <taxon>Eukaryota</taxon>
        <taxon>Viridiplantae</taxon>
        <taxon>Streptophyta</taxon>
        <taxon>Embryophyta</taxon>
        <taxon>Tracheophyta</taxon>
        <taxon>Spermatophyta</taxon>
        <taxon>Magnoliopsida</taxon>
        <taxon>eudicotyledons</taxon>
        <taxon>Gunneridae</taxon>
        <taxon>Pentapetalae</taxon>
        <taxon>rosids</taxon>
        <taxon>fabids</taxon>
        <taxon>Malpighiales</taxon>
        <taxon>Rhizophoraceae</taxon>
        <taxon>Rhizophora</taxon>
    </lineage>
</organism>